<protein>
    <recommendedName>
        <fullName evidence="3 9">Gluconokinase</fullName>
        <ecNumber evidence="3 9">2.7.1.12</ecNumber>
    </recommendedName>
</protein>
<evidence type="ECO:0000256" key="8">
    <source>
        <dbReference type="ARBA" id="ARBA00048090"/>
    </source>
</evidence>
<comment type="pathway">
    <text evidence="1">Carbohydrate acid metabolism.</text>
</comment>
<dbReference type="KEGG" id="nja:NSJP_0458"/>
<evidence type="ECO:0000256" key="4">
    <source>
        <dbReference type="ARBA" id="ARBA00022679"/>
    </source>
</evidence>
<accession>A0A1W1I0U8</accession>
<sequence>MPTECRVIIVMGVAGAGKTTVGLKLARELNWTFIDGDSFHSRSSIEKMAIGQPLTDADRFPWLDRIRAAIDGWRVEGKRVVLACSLLKAAYRDFVLDGRRQLVQLVYLKASPLLLHERLLHRAGHFMKAPLLESQLETLEEPEDALLLDAADTPEQLIGHIRTALHL</sequence>
<comment type="catalytic activity">
    <reaction evidence="8 9">
        <text>D-gluconate + ATP = 6-phospho-D-gluconate + ADP + H(+)</text>
        <dbReference type="Rhea" id="RHEA:19433"/>
        <dbReference type="ChEBI" id="CHEBI:15378"/>
        <dbReference type="ChEBI" id="CHEBI:18391"/>
        <dbReference type="ChEBI" id="CHEBI:30616"/>
        <dbReference type="ChEBI" id="CHEBI:58759"/>
        <dbReference type="ChEBI" id="CHEBI:456216"/>
        <dbReference type="EC" id="2.7.1.12"/>
    </reaction>
</comment>
<dbReference type="GO" id="GO:0005975">
    <property type="term" value="P:carbohydrate metabolic process"/>
    <property type="evidence" value="ECO:0007669"/>
    <property type="project" value="InterPro"/>
</dbReference>
<dbReference type="PANTHER" id="PTHR43442">
    <property type="entry name" value="GLUCONOKINASE-RELATED"/>
    <property type="match status" value="1"/>
</dbReference>
<keyword evidence="5 9" id="KW-0547">Nucleotide-binding</keyword>
<dbReference type="GO" id="GO:0046316">
    <property type="term" value="F:gluconokinase activity"/>
    <property type="evidence" value="ECO:0007669"/>
    <property type="project" value="UniProtKB-EC"/>
</dbReference>
<keyword evidence="6 9" id="KW-0418">Kinase</keyword>
<dbReference type="STRING" id="1325564.NSJP_0458"/>
<dbReference type="NCBIfam" id="TIGR01313">
    <property type="entry name" value="therm_gnt_kin"/>
    <property type="match status" value="1"/>
</dbReference>
<dbReference type="InterPro" id="IPR027417">
    <property type="entry name" value="P-loop_NTPase"/>
</dbReference>
<evidence type="ECO:0000256" key="3">
    <source>
        <dbReference type="ARBA" id="ARBA00012054"/>
    </source>
</evidence>
<dbReference type="CDD" id="cd02021">
    <property type="entry name" value="GntK"/>
    <property type="match status" value="1"/>
</dbReference>
<evidence type="ECO:0000256" key="5">
    <source>
        <dbReference type="ARBA" id="ARBA00022741"/>
    </source>
</evidence>
<name>A0A1W1I0U8_9BACT</name>
<evidence type="ECO:0000256" key="2">
    <source>
        <dbReference type="ARBA" id="ARBA00008420"/>
    </source>
</evidence>
<dbReference type="GO" id="GO:0005737">
    <property type="term" value="C:cytoplasm"/>
    <property type="evidence" value="ECO:0007669"/>
    <property type="project" value="TreeGrafter"/>
</dbReference>
<dbReference type="EMBL" id="LT828648">
    <property type="protein sequence ID" value="SLM46630.1"/>
    <property type="molecule type" value="Genomic_DNA"/>
</dbReference>
<evidence type="ECO:0000313" key="11">
    <source>
        <dbReference type="Proteomes" id="UP000192042"/>
    </source>
</evidence>
<dbReference type="Pfam" id="PF01202">
    <property type="entry name" value="SKI"/>
    <property type="match status" value="1"/>
</dbReference>
<dbReference type="PANTHER" id="PTHR43442:SF3">
    <property type="entry name" value="GLUCONOKINASE-RELATED"/>
    <property type="match status" value="1"/>
</dbReference>
<keyword evidence="11" id="KW-1185">Reference proteome</keyword>
<dbReference type="InterPro" id="IPR031322">
    <property type="entry name" value="Shikimate/glucono_kinase"/>
</dbReference>
<keyword evidence="4 9" id="KW-0808">Transferase</keyword>
<reference evidence="10 11" key="1">
    <citation type="submission" date="2017-03" db="EMBL/GenBank/DDBJ databases">
        <authorList>
            <person name="Afonso C.L."/>
            <person name="Miller P.J."/>
            <person name="Scott M.A."/>
            <person name="Spackman E."/>
            <person name="Goraichik I."/>
            <person name="Dimitrov K.M."/>
            <person name="Suarez D.L."/>
            <person name="Swayne D.E."/>
        </authorList>
    </citation>
    <scope>NUCLEOTIDE SEQUENCE [LARGE SCALE GENOMIC DNA]</scope>
    <source>
        <strain evidence="10">Genome sequencing of Nitrospira japonica strain NJ11</strain>
    </source>
</reference>
<keyword evidence="7 9" id="KW-0067">ATP-binding</keyword>
<comment type="similarity">
    <text evidence="2 9">Belongs to the gluconokinase GntK/GntV family.</text>
</comment>
<dbReference type="AlphaFoldDB" id="A0A1W1I0U8"/>
<dbReference type="Gene3D" id="3.40.50.300">
    <property type="entry name" value="P-loop containing nucleotide triphosphate hydrolases"/>
    <property type="match status" value="1"/>
</dbReference>
<dbReference type="Proteomes" id="UP000192042">
    <property type="component" value="Chromosome I"/>
</dbReference>
<dbReference type="InterPro" id="IPR006001">
    <property type="entry name" value="Therm_gnt_kin"/>
</dbReference>
<dbReference type="SUPFAM" id="SSF52540">
    <property type="entry name" value="P-loop containing nucleoside triphosphate hydrolases"/>
    <property type="match status" value="1"/>
</dbReference>
<dbReference type="GO" id="GO:0005524">
    <property type="term" value="F:ATP binding"/>
    <property type="evidence" value="ECO:0007669"/>
    <property type="project" value="UniProtKB-KW"/>
</dbReference>
<evidence type="ECO:0000256" key="1">
    <source>
        <dbReference type="ARBA" id="ARBA00004761"/>
    </source>
</evidence>
<organism evidence="10 11">
    <name type="scientific">Nitrospira japonica</name>
    <dbReference type="NCBI Taxonomy" id="1325564"/>
    <lineage>
        <taxon>Bacteria</taxon>
        <taxon>Pseudomonadati</taxon>
        <taxon>Nitrospirota</taxon>
        <taxon>Nitrospiria</taxon>
        <taxon>Nitrospirales</taxon>
        <taxon>Nitrospiraceae</taxon>
        <taxon>Nitrospira</taxon>
    </lineage>
</organism>
<dbReference type="EC" id="2.7.1.12" evidence="3 9"/>
<gene>
    <name evidence="10" type="primary">gntK</name>
    <name evidence="10" type="ORF">NSJP_0458</name>
</gene>
<evidence type="ECO:0000313" key="10">
    <source>
        <dbReference type="EMBL" id="SLM46630.1"/>
    </source>
</evidence>
<evidence type="ECO:0000256" key="7">
    <source>
        <dbReference type="ARBA" id="ARBA00022840"/>
    </source>
</evidence>
<evidence type="ECO:0000256" key="6">
    <source>
        <dbReference type="ARBA" id="ARBA00022777"/>
    </source>
</evidence>
<proteinExistence type="inferred from homology"/>
<evidence type="ECO:0000256" key="9">
    <source>
        <dbReference type="RuleBase" id="RU363066"/>
    </source>
</evidence>